<keyword evidence="3" id="KW-1185">Reference proteome</keyword>
<protein>
    <recommendedName>
        <fullName evidence="4">Amino acid transporter</fullName>
    </recommendedName>
</protein>
<gene>
    <name evidence="2" type="ORF">MUN87_20840</name>
</gene>
<sequence length="63" mass="7185">MRNHDDHQQNKPFNDVIDHMQQTEGAPVNRGGRLPKPIKIIGYLLFGGFFALFLLGMILGFFL</sequence>
<evidence type="ECO:0008006" key="4">
    <source>
        <dbReference type="Google" id="ProtNLM"/>
    </source>
</evidence>
<evidence type="ECO:0000256" key="1">
    <source>
        <dbReference type="SAM" id="Phobius"/>
    </source>
</evidence>
<accession>A0ABY4GLE8</accession>
<reference evidence="2 3" key="1">
    <citation type="submission" date="2022-04" db="EMBL/GenBank/DDBJ databases">
        <title>Gracilibacillus sp. isolated from saltern.</title>
        <authorList>
            <person name="Won M."/>
            <person name="Lee C.-M."/>
            <person name="Woen H.-Y."/>
            <person name="Kwon S.-W."/>
        </authorList>
    </citation>
    <scope>NUCLEOTIDE SEQUENCE [LARGE SCALE GENOMIC DNA]</scope>
    <source>
        <strain evidence="2 3">SSPM10-3</strain>
    </source>
</reference>
<feature type="transmembrane region" description="Helical" evidence="1">
    <location>
        <begin position="40"/>
        <end position="62"/>
    </location>
</feature>
<dbReference type="EMBL" id="CP095071">
    <property type="protein sequence ID" value="UOQ85059.1"/>
    <property type="molecule type" value="Genomic_DNA"/>
</dbReference>
<keyword evidence="1" id="KW-1133">Transmembrane helix</keyword>
<keyword evidence="1" id="KW-0472">Membrane</keyword>
<evidence type="ECO:0000313" key="3">
    <source>
        <dbReference type="Proteomes" id="UP000831537"/>
    </source>
</evidence>
<proteinExistence type="predicted"/>
<keyword evidence="1" id="KW-0812">Transmembrane</keyword>
<name>A0ABY4GLE8_9BACI</name>
<evidence type="ECO:0000313" key="2">
    <source>
        <dbReference type="EMBL" id="UOQ85059.1"/>
    </source>
</evidence>
<dbReference type="RefSeq" id="WP_244743741.1">
    <property type="nucleotide sequence ID" value="NZ_CP095071.1"/>
</dbReference>
<dbReference type="Proteomes" id="UP000831537">
    <property type="component" value="Chromosome"/>
</dbReference>
<organism evidence="2 3">
    <name type="scientific">Gracilibacillus salinarum</name>
    <dbReference type="NCBI Taxonomy" id="2932255"/>
    <lineage>
        <taxon>Bacteria</taxon>
        <taxon>Bacillati</taxon>
        <taxon>Bacillota</taxon>
        <taxon>Bacilli</taxon>
        <taxon>Bacillales</taxon>
        <taxon>Bacillaceae</taxon>
        <taxon>Gracilibacillus</taxon>
    </lineage>
</organism>